<keyword evidence="6" id="KW-0547">Nucleotide-binding</keyword>
<dbReference type="Pfam" id="PF02951">
    <property type="entry name" value="GSH-S_N"/>
    <property type="match status" value="1"/>
</dbReference>
<evidence type="ECO:0000259" key="10">
    <source>
        <dbReference type="PROSITE" id="PS50975"/>
    </source>
</evidence>
<dbReference type="Gene3D" id="3.30.470.20">
    <property type="entry name" value="ATP-grasp fold, B domain"/>
    <property type="match status" value="1"/>
</dbReference>
<dbReference type="NCBIfam" id="NF003573">
    <property type="entry name" value="PRK05246.1"/>
    <property type="match status" value="1"/>
</dbReference>
<comment type="cofactor">
    <cofactor evidence="2">
        <name>Mg(2+)</name>
        <dbReference type="ChEBI" id="CHEBI:18420"/>
    </cofactor>
</comment>
<dbReference type="PANTHER" id="PTHR21621">
    <property type="entry name" value="RIBOSOMAL PROTEIN S6 MODIFICATION PROTEIN"/>
    <property type="match status" value="1"/>
</dbReference>
<feature type="domain" description="ATP-grasp" evidence="10">
    <location>
        <begin position="127"/>
        <end position="312"/>
    </location>
</feature>
<dbReference type="NCBIfam" id="TIGR01380">
    <property type="entry name" value="glut_syn"/>
    <property type="match status" value="1"/>
</dbReference>
<evidence type="ECO:0000256" key="8">
    <source>
        <dbReference type="ARBA" id="ARBA00022842"/>
    </source>
</evidence>
<evidence type="ECO:0000256" key="1">
    <source>
        <dbReference type="ARBA" id="ARBA00001936"/>
    </source>
</evidence>
<dbReference type="GO" id="GO:0046872">
    <property type="term" value="F:metal ion binding"/>
    <property type="evidence" value="ECO:0007669"/>
    <property type="project" value="UniProtKB-KW"/>
</dbReference>
<keyword evidence="3 11" id="KW-0436">Ligase</keyword>
<dbReference type="EC" id="6.3.2.3" evidence="11"/>
<evidence type="ECO:0000256" key="4">
    <source>
        <dbReference type="ARBA" id="ARBA00022684"/>
    </source>
</evidence>
<keyword evidence="9" id="KW-0464">Manganese</keyword>
<organism evidence="11">
    <name type="scientific">hydrothermal vent metagenome</name>
    <dbReference type="NCBI Taxonomy" id="652676"/>
    <lineage>
        <taxon>unclassified sequences</taxon>
        <taxon>metagenomes</taxon>
        <taxon>ecological metagenomes</taxon>
    </lineage>
</organism>
<dbReference type="InterPro" id="IPR016185">
    <property type="entry name" value="PreATP-grasp_dom_sf"/>
</dbReference>
<dbReference type="SUPFAM" id="SSF52440">
    <property type="entry name" value="PreATP-grasp domain"/>
    <property type="match status" value="1"/>
</dbReference>
<dbReference type="GO" id="GO:0005737">
    <property type="term" value="C:cytoplasm"/>
    <property type="evidence" value="ECO:0007669"/>
    <property type="project" value="TreeGrafter"/>
</dbReference>
<comment type="cofactor">
    <cofactor evidence="1">
        <name>Mn(2+)</name>
        <dbReference type="ChEBI" id="CHEBI:29035"/>
    </cofactor>
</comment>
<reference evidence="11" key="1">
    <citation type="submission" date="2018-06" db="EMBL/GenBank/DDBJ databases">
        <authorList>
            <person name="Zhirakovskaya E."/>
        </authorList>
    </citation>
    <scope>NUCLEOTIDE SEQUENCE</scope>
</reference>
<keyword evidence="8" id="KW-0460">Magnesium</keyword>
<sequence length="319" mass="35052">MSVSLTVAAQMDPIQSVDIDGDTSFAMLEEAQNRGFACLTYQPEDLSYVQGKVLARVQPVTLRRTKGDHVTFGRSRMIDLGQETDVVLMRQDPPFDMAYITAAHLLEQVQGQTLVVNDPANVRSSPEKIFPLLFADLMPPTLISRDEQTIAEFRARHKDIIIKPLYGNGGAGVFRVKADDSNYSSLLEMFFAITREPLMAQAFLPSVVEGDKRIILIDGELAGGFNRIPQKGETRSNMHVGGTAAAVDLSPRDLEICRRIGPELKARGLLFVGIDVIGGHLTEINVTSPTGVRELERFTGVNATKMMWDAILGKLHGTV</sequence>
<dbReference type="InterPro" id="IPR013815">
    <property type="entry name" value="ATP_grasp_subdomain_1"/>
</dbReference>
<evidence type="ECO:0000256" key="9">
    <source>
        <dbReference type="ARBA" id="ARBA00023211"/>
    </source>
</evidence>
<dbReference type="InterPro" id="IPR004215">
    <property type="entry name" value="GSHS_N"/>
</dbReference>
<evidence type="ECO:0000256" key="5">
    <source>
        <dbReference type="ARBA" id="ARBA00022723"/>
    </source>
</evidence>
<dbReference type="InterPro" id="IPR004218">
    <property type="entry name" value="GSHS_ATP-bd"/>
</dbReference>
<keyword evidence="7" id="KW-0067">ATP-binding</keyword>
<dbReference type="PROSITE" id="PS50975">
    <property type="entry name" value="ATP_GRASP"/>
    <property type="match status" value="1"/>
</dbReference>
<evidence type="ECO:0000256" key="6">
    <source>
        <dbReference type="ARBA" id="ARBA00022741"/>
    </source>
</evidence>
<evidence type="ECO:0000313" key="11">
    <source>
        <dbReference type="EMBL" id="VAV89367.1"/>
    </source>
</evidence>
<protein>
    <submittedName>
        <fullName evidence="11">Glutathione synthetase</fullName>
        <ecNumber evidence="11">6.3.2.3</ecNumber>
    </submittedName>
</protein>
<proteinExistence type="inferred from homology"/>
<accession>A0A3B0RCP3</accession>
<dbReference type="Gene3D" id="3.30.1490.20">
    <property type="entry name" value="ATP-grasp fold, A domain"/>
    <property type="match status" value="1"/>
</dbReference>
<evidence type="ECO:0000256" key="3">
    <source>
        <dbReference type="ARBA" id="ARBA00022598"/>
    </source>
</evidence>
<dbReference type="Gene3D" id="3.40.50.20">
    <property type="match status" value="1"/>
</dbReference>
<dbReference type="PANTHER" id="PTHR21621:SF4">
    <property type="entry name" value="GLUTATHIONE SYNTHETASE"/>
    <property type="match status" value="1"/>
</dbReference>
<name>A0A3B0RCP3_9ZZZZ</name>
<dbReference type="GO" id="GO:0004363">
    <property type="term" value="F:glutathione synthase activity"/>
    <property type="evidence" value="ECO:0007669"/>
    <property type="project" value="UniProtKB-EC"/>
</dbReference>
<dbReference type="EMBL" id="UOEE01000087">
    <property type="protein sequence ID" value="VAV89367.1"/>
    <property type="molecule type" value="Genomic_DNA"/>
</dbReference>
<dbReference type="AlphaFoldDB" id="A0A3B0RCP3"/>
<dbReference type="InterPro" id="IPR006284">
    <property type="entry name" value="Glut_synth_pro"/>
</dbReference>
<dbReference type="InterPro" id="IPR011761">
    <property type="entry name" value="ATP-grasp"/>
</dbReference>
<dbReference type="SUPFAM" id="SSF56059">
    <property type="entry name" value="Glutathione synthetase ATP-binding domain-like"/>
    <property type="match status" value="1"/>
</dbReference>
<dbReference type="Pfam" id="PF02955">
    <property type="entry name" value="GSH-S_ATP"/>
    <property type="match status" value="1"/>
</dbReference>
<dbReference type="GO" id="GO:0005524">
    <property type="term" value="F:ATP binding"/>
    <property type="evidence" value="ECO:0007669"/>
    <property type="project" value="UniProtKB-KW"/>
</dbReference>
<evidence type="ECO:0000256" key="7">
    <source>
        <dbReference type="ARBA" id="ARBA00022840"/>
    </source>
</evidence>
<dbReference type="HAMAP" id="MF_00162">
    <property type="entry name" value="GSH_S"/>
    <property type="match status" value="1"/>
</dbReference>
<keyword evidence="5" id="KW-0479">Metal-binding</keyword>
<gene>
    <name evidence="11" type="ORF">MNBD_ALPHA06-1768</name>
</gene>
<keyword evidence="4" id="KW-0317">Glutathione biosynthesis</keyword>
<evidence type="ECO:0000256" key="2">
    <source>
        <dbReference type="ARBA" id="ARBA00001946"/>
    </source>
</evidence>